<comment type="subcellular location">
    <subcellularLocation>
        <location evidence="1">Membrane</location>
        <topology evidence="1">Multi-pass membrane protein</topology>
    </subcellularLocation>
</comment>
<feature type="transmembrane region" description="Helical" evidence="5">
    <location>
        <begin position="37"/>
        <end position="58"/>
    </location>
</feature>
<feature type="transmembrane region" description="Helical" evidence="5">
    <location>
        <begin position="444"/>
        <end position="463"/>
    </location>
</feature>
<feature type="transmembrane region" description="Helical" evidence="5">
    <location>
        <begin position="182"/>
        <end position="203"/>
    </location>
</feature>
<feature type="transmembrane region" description="Helical" evidence="5">
    <location>
        <begin position="148"/>
        <end position="170"/>
    </location>
</feature>
<feature type="transmembrane region" description="Helical" evidence="5">
    <location>
        <begin position="511"/>
        <end position="533"/>
    </location>
</feature>
<feature type="transmembrane region" description="Helical" evidence="5">
    <location>
        <begin position="469"/>
        <end position="490"/>
    </location>
</feature>
<evidence type="ECO:0000256" key="3">
    <source>
        <dbReference type="ARBA" id="ARBA00022989"/>
    </source>
</evidence>
<feature type="transmembrane region" description="Helical" evidence="5">
    <location>
        <begin position="299"/>
        <end position="319"/>
    </location>
</feature>
<sequence length="575" mass="61047">MTDGPSNKIQSDRELLQNAANEGKLLGAFIRLSGPGWLQSAITLGGGSLAGALFLGVLGGTSMIWLQLMAIFMGVVMLSAISYVTLSTGRRPFEAINSEINPALGWSWVIATCMANMIWCMPQFSLAYDALDKNLFSIGGGEGLGDSTSTRMIVTVALLLSAGFVVLLKAKEGKSAKLFDAFLKALIGMVVICFVGVVVLLAANGQLDFSQIFTGMIPNPGQWNSPAGDLAALIAGLPQTGQDYWNTTILSSQRAVMIAAAATAVGINMTFLLPYSMLSRGWDKPFRGLARFDLATGMAIPYILVTSCVVIAAASTFHAKIDDSLASNDLTVMESSPMFDSVKGSLIGRIDADLGAAAETTDEATKLEMAAKLPVEEKKLALSLVKRNAFQLSDTLAPLLGKTMANLVFGLGVFGMGFSTIIILMLINGYAFREIVGSPDGTTPFVVGCLVAGLFGASWVFLWQGDAKFWLAIFTSSFGMMLLPIAYITFFLMMNSKRILGSEKPTGTSMIVWNVLMILSVIGAIVAASAAIYEKAMDKSNPMAFNAIMGLLAVFVVALIAGHFLRHPSTTQVDA</sequence>
<keyword evidence="3 5" id="KW-1133">Transmembrane helix</keyword>
<evidence type="ECO:0000313" key="6">
    <source>
        <dbReference type="EMBL" id="QDT03275.1"/>
    </source>
</evidence>
<name>A0A517N804_9BACT</name>
<dbReference type="GO" id="GO:0046873">
    <property type="term" value="F:metal ion transmembrane transporter activity"/>
    <property type="evidence" value="ECO:0007669"/>
    <property type="project" value="InterPro"/>
</dbReference>
<dbReference type="EMBL" id="CP036525">
    <property type="protein sequence ID" value="QDT03275.1"/>
    <property type="molecule type" value="Genomic_DNA"/>
</dbReference>
<organism evidence="6 7">
    <name type="scientific">Rubripirellula lacrimiformis</name>
    <dbReference type="NCBI Taxonomy" id="1930273"/>
    <lineage>
        <taxon>Bacteria</taxon>
        <taxon>Pseudomonadati</taxon>
        <taxon>Planctomycetota</taxon>
        <taxon>Planctomycetia</taxon>
        <taxon>Pirellulales</taxon>
        <taxon>Pirellulaceae</taxon>
        <taxon>Rubripirellula</taxon>
    </lineage>
</organism>
<dbReference type="KEGG" id="rlc:K227x_16570"/>
<feature type="transmembrane region" description="Helical" evidence="5">
    <location>
        <begin position="407"/>
        <end position="432"/>
    </location>
</feature>
<keyword evidence="2 5" id="KW-0812">Transmembrane</keyword>
<dbReference type="OrthoDB" id="236847at2"/>
<dbReference type="Proteomes" id="UP000318538">
    <property type="component" value="Chromosome"/>
</dbReference>
<dbReference type="Pfam" id="PF01566">
    <property type="entry name" value="Nramp"/>
    <property type="match status" value="1"/>
</dbReference>
<proteinExistence type="predicted"/>
<reference evidence="6 7" key="1">
    <citation type="submission" date="2019-02" db="EMBL/GenBank/DDBJ databases">
        <title>Deep-cultivation of Planctomycetes and their phenomic and genomic characterization uncovers novel biology.</title>
        <authorList>
            <person name="Wiegand S."/>
            <person name="Jogler M."/>
            <person name="Boedeker C."/>
            <person name="Pinto D."/>
            <person name="Vollmers J."/>
            <person name="Rivas-Marin E."/>
            <person name="Kohn T."/>
            <person name="Peeters S.H."/>
            <person name="Heuer A."/>
            <person name="Rast P."/>
            <person name="Oberbeckmann S."/>
            <person name="Bunk B."/>
            <person name="Jeske O."/>
            <person name="Meyerdierks A."/>
            <person name="Storesund J.E."/>
            <person name="Kallscheuer N."/>
            <person name="Luecker S."/>
            <person name="Lage O.M."/>
            <person name="Pohl T."/>
            <person name="Merkel B.J."/>
            <person name="Hornburger P."/>
            <person name="Mueller R.-W."/>
            <person name="Bruemmer F."/>
            <person name="Labrenz M."/>
            <person name="Spormann A.M."/>
            <person name="Op den Camp H."/>
            <person name="Overmann J."/>
            <person name="Amann R."/>
            <person name="Jetten M.S.M."/>
            <person name="Mascher T."/>
            <person name="Medema M.H."/>
            <person name="Devos D.P."/>
            <person name="Kaster A.-K."/>
            <person name="Ovreas L."/>
            <person name="Rohde M."/>
            <person name="Galperin M.Y."/>
            <person name="Jogler C."/>
        </authorList>
    </citation>
    <scope>NUCLEOTIDE SEQUENCE [LARGE SCALE GENOMIC DNA]</scope>
    <source>
        <strain evidence="6 7">K22_7</strain>
    </source>
</reference>
<dbReference type="RefSeq" id="WP_145177465.1">
    <property type="nucleotide sequence ID" value="NZ_CP036525.1"/>
</dbReference>
<evidence type="ECO:0000256" key="5">
    <source>
        <dbReference type="SAM" id="Phobius"/>
    </source>
</evidence>
<evidence type="ECO:0000256" key="1">
    <source>
        <dbReference type="ARBA" id="ARBA00004141"/>
    </source>
</evidence>
<dbReference type="GO" id="GO:0016020">
    <property type="term" value="C:membrane"/>
    <property type="evidence" value="ECO:0007669"/>
    <property type="project" value="UniProtKB-SubCell"/>
</dbReference>
<keyword evidence="7" id="KW-1185">Reference proteome</keyword>
<feature type="transmembrane region" description="Helical" evidence="5">
    <location>
        <begin position="545"/>
        <end position="565"/>
    </location>
</feature>
<protein>
    <submittedName>
        <fullName evidence="6">Natural resistance-associated macrophage protein</fullName>
    </submittedName>
</protein>
<accession>A0A517N804</accession>
<feature type="transmembrane region" description="Helical" evidence="5">
    <location>
        <begin position="106"/>
        <end position="128"/>
    </location>
</feature>
<evidence type="ECO:0000313" key="7">
    <source>
        <dbReference type="Proteomes" id="UP000318538"/>
    </source>
</evidence>
<feature type="transmembrane region" description="Helical" evidence="5">
    <location>
        <begin position="255"/>
        <end position="278"/>
    </location>
</feature>
<dbReference type="InterPro" id="IPR001046">
    <property type="entry name" value="NRAMP_fam"/>
</dbReference>
<evidence type="ECO:0000256" key="2">
    <source>
        <dbReference type="ARBA" id="ARBA00022692"/>
    </source>
</evidence>
<evidence type="ECO:0000256" key="4">
    <source>
        <dbReference type="ARBA" id="ARBA00023136"/>
    </source>
</evidence>
<dbReference type="AlphaFoldDB" id="A0A517N804"/>
<feature type="transmembrane region" description="Helical" evidence="5">
    <location>
        <begin position="64"/>
        <end position="86"/>
    </location>
</feature>
<keyword evidence="4 5" id="KW-0472">Membrane</keyword>
<gene>
    <name evidence="6" type="ORF">K227x_16570</name>
</gene>